<gene>
    <name evidence="1" type="ORF">METZ01_LOCUS81522</name>
</gene>
<dbReference type="AlphaFoldDB" id="A0A381ULZ4"/>
<proteinExistence type="predicted"/>
<evidence type="ECO:0000313" key="1">
    <source>
        <dbReference type="EMBL" id="SVA28668.1"/>
    </source>
</evidence>
<sequence length="43" mass="5055">VHLYDGDSELPTKHITLYNLISFENPERGYIVLPSRQSYDFPE</sequence>
<feature type="non-terminal residue" evidence="1">
    <location>
        <position position="43"/>
    </location>
</feature>
<protein>
    <submittedName>
        <fullName evidence="1">Uncharacterized protein</fullName>
    </submittedName>
</protein>
<name>A0A381ULZ4_9ZZZZ</name>
<accession>A0A381ULZ4</accession>
<organism evidence="1">
    <name type="scientific">marine metagenome</name>
    <dbReference type="NCBI Taxonomy" id="408172"/>
    <lineage>
        <taxon>unclassified sequences</taxon>
        <taxon>metagenomes</taxon>
        <taxon>ecological metagenomes</taxon>
    </lineage>
</organism>
<reference evidence="1" key="1">
    <citation type="submission" date="2018-05" db="EMBL/GenBank/DDBJ databases">
        <authorList>
            <person name="Lanie J.A."/>
            <person name="Ng W.-L."/>
            <person name="Kazmierczak K.M."/>
            <person name="Andrzejewski T.M."/>
            <person name="Davidsen T.M."/>
            <person name="Wayne K.J."/>
            <person name="Tettelin H."/>
            <person name="Glass J.I."/>
            <person name="Rusch D."/>
            <person name="Podicherti R."/>
            <person name="Tsui H.-C.T."/>
            <person name="Winkler M.E."/>
        </authorList>
    </citation>
    <scope>NUCLEOTIDE SEQUENCE</scope>
</reference>
<dbReference type="EMBL" id="UINC01006624">
    <property type="protein sequence ID" value="SVA28668.1"/>
    <property type="molecule type" value="Genomic_DNA"/>
</dbReference>
<feature type="non-terminal residue" evidence="1">
    <location>
        <position position="1"/>
    </location>
</feature>